<evidence type="ECO:0008006" key="4">
    <source>
        <dbReference type="Google" id="ProtNLM"/>
    </source>
</evidence>
<accession>A0ABY3RBK5</accession>
<dbReference type="EMBL" id="CP088156">
    <property type="protein sequence ID" value="UFZ04422.1"/>
    <property type="molecule type" value="Genomic_DNA"/>
</dbReference>
<proteinExistence type="predicted"/>
<sequence>MRAKIVELGSMQYHQSGYEPVTRYLAIVVALFAAVFVPLLAVLEWAGWRLGATVPLSVIAVEQSRSDRLVWLGTFKDYAPYKLERIRQIRPEVLLVGSSRCGQAREQMFRPYVAYNACLTAWPLTHVVDFIDRATTAAKPRVVIVALDYFLFGDFLAEAWRKERTMDFTQGIDSHRRKLHDVTDFVIRTGGNVDTIRSTLLTPQVEPVDNNILIGPEAIRGKFGFRKDGSVIVAPPYRSTSAETLSRGAQYVTSSFPGAPHLSEGQIREVERLSRLSRERGFSVVAIQYPLLESAAAFLDTDETYWPYSGLWRELKSPQTVERFARLGIPFFDMSRTEISQDSGNFFDPAHPSERGMLKTYLALLTRPEFSKLFPLIDRDALAADLDRRKDEQFDLYH</sequence>
<protein>
    <recommendedName>
        <fullName evidence="4">SGNH/GDSL hydrolase family protein</fullName>
    </recommendedName>
</protein>
<keyword evidence="1" id="KW-1133">Transmembrane helix</keyword>
<evidence type="ECO:0000313" key="2">
    <source>
        <dbReference type="EMBL" id="UFZ04422.1"/>
    </source>
</evidence>
<keyword evidence="1" id="KW-0812">Transmembrane</keyword>
<organism evidence="2 3">
    <name type="scientific">Bradyrhizobium ontarionense</name>
    <dbReference type="NCBI Taxonomy" id="2898149"/>
    <lineage>
        <taxon>Bacteria</taxon>
        <taxon>Pseudomonadati</taxon>
        <taxon>Pseudomonadota</taxon>
        <taxon>Alphaproteobacteria</taxon>
        <taxon>Hyphomicrobiales</taxon>
        <taxon>Nitrobacteraceae</taxon>
        <taxon>Bradyrhizobium</taxon>
    </lineage>
</organism>
<gene>
    <name evidence="2" type="ORF">LQG66_35445</name>
</gene>
<dbReference type="RefSeq" id="WP_231320755.1">
    <property type="nucleotide sequence ID" value="NZ_CP088156.1"/>
</dbReference>
<dbReference type="Proteomes" id="UP001431010">
    <property type="component" value="Chromosome"/>
</dbReference>
<keyword evidence="1" id="KW-0472">Membrane</keyword>
<reference evidence="2" key="1">
    <citation type="journal article" date="2024" name="Antonie Van Leeuwenhoek">
        <title>Bradyrhizobium ontarionense sp. nov., a novel bacterial symbiont isolated from Aeschynomene indica (Indian jointvetch), harbours photosynthesis, nitrogen fixation and nitrous oxide (N2O) reductase genes.</title>
        <authorList>
            <person name="Bromfield E.S.P."/>
            <person name="Cloutier S."/>
        </authorList>
    </citation>
    <scope>NUCLEOTIDE SEQUENCE</scope>
    <source>
        <strain evidence="2">A19</strain>
    </source>
</reference>
<feature type="transmembrane region" description="Helical" evidence="1">
    <location>
        <begin position="21"/>
        <end position="48"/>
    </location>
</feature>
<evidence type="ECO:0000313" key="3">
    <source>
        <dbReference type="Proteomes" id="UP001431010"/>
    </source>
</evidence>
<keyword evidence="3" id="KW-1185">Reference proteome</keyword>
<name>A0ABY3RBK5_9BRAD</name>
<evidence type="ECO:0000256" key="1">
    <source>
        <dbReference type="SAM" id="Phobius"/>
    </source>
</evidence>